<protein>
    <recommendedName>
        <fullName evidence="1">RNA-directed DNA polymerase</fullName>
        <ecNumber evidence="1">2.7.7.49</ecNumber>
    </recommendedName>
</protein>
<dbReference type="STRING" id="429701.A0A2G9HAV8"/>
<dbReference type="EMBL" id="NKXS01002239">
    <property type="protein sequence ID" value="PIN14662.1"/>
    <property type="molecule type" value="Genomic_DNA"/>
</dbReference>
<keyword evidence="7" id="KW-0695">RNA-directed DNA polymerase</keyword>
<dbReference type="PANTHER" id="PTHR34072">
    <property type="entry name" value="ENZYMATIC POLYPROTEIN-RELATED"/>
    <property type="match status" value="1"/>
</dbReference>
<dbReference type="GO" id="GO:0004519">
    <property type="term" value="F:endonuclease activity"/>
    <property type="evidence" value="ECO:0007669"/>
    <property type="project" value="UniProtKB-KW"/>
</dbReference>
<keyword evidence="2 9" id="KW-0808">Transferase</keyword>
<accession>A0A2G9HAV8</accession>
<dbReference type="GO" id="GO:0003964">
    <property type="term" value="F:RNA-directed DNA polymerase activity"/>
    <property type="evidence" value="ECO:0007669"/>
    <property type="project" value="UniProtKB-KW"/>
</dbReference>
<feature type="domain" description="Reverse transcriptase RNase H-like" evidence="8">
    <location>
        <begin position="369"/>
        <end position="448"/>
    </location>
</feature>
<evidence type="ECO:0000256" key="5">
    <source>
        <dbReference type="ARBA" id="ARBA00022759"/>
    </source>
</evidence>
<dbReference type="InterPro" id="IPR021109">
    <property type="entry name" value="Peptidase_aspartic_dom_sf"/>
</dbReference>
<dbReference type="InterPro" id="IPR043502">
    <property type="entry name" value="DNA/RNA_pol_sf"/>
</dbReference>
<keyword evidence="3 9" id="KW-0548">Nucleotidyltransferase</keyword>
<dbReference type="Gene3D" id="2.40.70.10">
    <property type="entry name" value="Acid Proteases"/>
    <property type="match status" value="1"/>
</dbReference>
<dbReference type="Proteomes" id="UP000231279">
    <property type="component" value="Unassembled WGS sequence"/>
</dbReference>
<evidence type="ECO:0000256" key="2">
    <source>
        <dbReference type="ARBA" id="ARBA00022679"/>
    </source>
</evidence>
<evidence type="ECO:0000259" key="8">
    <source>
        <dbReference type="Pfam" id="PF17917"/>
    </source>
</evidence>
<dbReference type="CDD" id="cd09274">
    <property type="entry name" value="RNase_HI_RT_Ty3"/>
    <property type="match status" value="1"/>
</dbReference>
<organism evidence="9 10">
    <name type="scientific">Handroanthus impetiginosus</name>
    <dbReference type="NCBI Taxonomy" id="429701"/>
    <lineage>
        <taxon>Eukaryota</taxon>
        <taxon>Viridiplantae</taxon>
        <taxon>Streptophyta</taxon>
        <taxon>Embryophyta</taxon>
        <taxon>Tracheophyta</taxon>
        <taxon>Spermatophyta</taxon>
        <taxon>Magnoliopsida</taxon>
        <taxon>eudicotyledons</taxon>
        <taxon>Gunneridae</taxon>
        <taxon>Pentapetalae</taxon>
        <taxon>asterids</taxon>
        <taxon>lamiids</taxon>
        <taxon>Lamiales</taxon>
        <taxon>Bignoniaceae</taxon>
        <taxon>Crescentiina</taxon>
        <taxon>Tabebuia alliance</taxon>
        <taxon>Handroanthus</taxon>
    </lineage>
</organism>
<dbReference type="Gene3D" id="3.30.70.270">
    <property type="match status" value="1"/>
</dbReference>
<dbReference type="GO" id="GO:0016787">
    <property type="term" value="F:hydrolase activity"/>
    <property type="evidence" value="ECO:0007669"/>
    <property type="project" value="UniProtKB-KW"/>
</dbReference>
<keyword evidence="10" id="KW-1185">Reference proteome</keyword>
<evidence type="ECO:0000256" key="7">
    <source>
        <dbReference type="ARBA" id="ARBA00022918"/>
    </source>
</evidence>
<sequence length="743" mass="86623">MVGNSRWSLKIGKSKKGNELTDHESFTIPCTISTHFSGKILCNLGANINLMPYSIYRTLGLEKAKPTRVILQLADISLTYPKGVIEDILVKVDKFIFFANFIILDMKVDNEIAIILRRPFLATVDEDNEEDLKIVKRLDLLKKLKLKGVEPLEMPASSQVLKYSIEESPMLELKPLPSRKAIKSRNIKSAIGWTIANIKGISPSFWMYKMLLKDDHKASVETHGLSLNMHNELIPIRTVTGCRVCMDYRKLNKATRKDYFSLHFIDQILDRLADNAIRALQCTNNILKMYDNDLHRHVKLETIEKLPPPTSIKAIRSFLGHARFYQRFIKEFSKISKSLCNLLEKDIPFKFDDTYLHASNELKKKRQLKDKIFRFIYYASKALNNTQLNYTTTEKELLIVVFAFDKFRFYLMSTKVIVYADHFAIRYLIEKKNAKPMLIRWVLLLQEFDLEIRDRKGSKNQTADHLSRLESHTKPVKPNLINGNFLDKQLFAIVTKDVLWYHDIVNYLTCEIIPLDPSALQKKRFLFNIIFWDELVLFRQCFDNIMRYCVRDIEMNNVLAQCHIYPYGGHFQGDRTTTKILEKTISSTHKNWSKRLDKALWAYRTAFKTSKGCLHTAESLEKLVICPLGEKRLLQFNELNEFRFQADKNAKIYKEKKKKWHEKKIVERHFESGQYVFLFDSCLKLFPGKLKSCWFGPICIAKVFSHGVAELENESSRNRFNIIPTKSNIIGDESLIVNRPQSP</sequence>
<keyword evidence="6" id="KW-0378">Hydrolase</keyword>
<evidence type="ECO:0000313" key="10">
    <source>
        <dbReference type="Proteomes" id="UP000231279"/>
    </source>
</evidence>
<dbReference type="InterPro" id="IPR041373">
    <property type="entry name" value="RT_RNaseH"/>
</dbReference>
<evidence type="ECO:0000256" key="1">
    <source>
        <dbReference type="ARBA" id="ARBA00012493"/>
    </source>
</evidence>
<reference evidence="10" key="1">
    <citation type="journal article" date="2018" name="Gigascience">
        <title>Genome assembly of the Pink Ipe (Handroanthus impetiginosus, Bignoniaceae), a highly valued, ecologically keystone Neotropical timber forest tree.</title>
        <authorList>
            <person name="Silva-Junior O.B."/>
            <person name="Grattapaglia D."/>
            <person name="Novaes E."/>
            <person name="Collevatti R.G."/>
        </authorList>
    </citation>
    <scope>NUCLEOTIDE SEQUENCE [LARGE SCALE GENOMIC DNA]</scope>
    <source>
        <strain evidence="10">cv. UFG-1</strain>
    </source>
</reference>
<keyword evidence="4" id="KW-0540">Nuclease</keyword>
<dbReference type="PANTHER" id="PTHR34072:SF57">
    <property type="entry name" value="RNA-DIRECTED DNA POLYMERASE"/>
    <property type="match status" value="1"/>
</dbReference>
<keyword evidence="5" id="KW-0255">Endonuclease</keyword>
<proteinExistence type="predicted"/>
<gene>
    <name evidence="9" type="ORF">CDL12_12707</name>
</gene>
<keyword evidence="9" id="KW-0239">DNA-directed DNA polymerase</keyword>
<evidence type="ECO:0000256" key="6">
    <source>
        <dbReference type="ARBA" id="ARBA00022801"/>
    </source>
</evidence>
<dbReference type="AlphaFoldDB" id="A0A2G9HAV8"/>
<name>A0A2G9HAV8_9LAMI</name>
<dbReference type="CDD" id="cd00303">
    <property type="entry name" value="retropepsin_like"/>
    <property type="match status" value="1"/>
</dbReference>
<dbReference type="Pfam" id="PF17917">
    <property type="entry name" value="RT_RNaseH"/>
    <property type="match status" value="1"/>
</dbReference>
<dbReference type="SUPFAM" id="SSF56672">
    <property type="entry name" value="DNA/RNA polymerases"/>
    <property type="match status" value="1"/>
</dbReference>
<dbReference type="GO" id="GO:0003887">
    <property type="term" value="F:DNA-directed DNA polymerase activity"/>
    <property type="evidence" value="ECO:0007669"/>
    <property type="project" value="UniProtKB-KW"/>
</dbReference>
<dbReference type="InterPro" id="IPR043128">
    <property type="entry name" value="Rev_trsase/Diguanyl_cyclase"/>
</dbReference>
<dbReference type="OrthoDB" id="1934381at2759"/>
<evidence type="ECO:0000313" key="9">
    <source>
        <dbReference type="EMBL" id="PIN14662.1"/>
    </source>
</evidence>
<evidence type="ECO:0000256" key="4">
    <source>
        <dbReference type="ARBA" id="ARBA00022722"/>
    </source>
</evidence>
<dbReference type="Gene3D" id="3.10.10.10">
    <property type="entry name" value="HIV Type 1 Reverse Transcriptase, subunit A, domain 1"/>
    <property type="match status" value="1"/>
</dbReference>
<comment type="caution">
    <text evidence="9">The sequence shown here is derived from an EMBL/GenBank/DDBJ whole genome shotgun (WGS) entry which is preliminary data.</text>
</comment>
<evidence type="ECO:0000256" key="3">
    <source>
        <dbReference type="ARBA" id="ARBA00022695"/>
    </source>
</evidence>
<dbReference type="EC" id="2.7.7.49" evidence="1"/>